<dbReference type="EMBL" id="CAEZWW010000187">
    <property type="protein sequence ID" value="CAB4682456.1"/>
    <property type="molecule type" value="Genomic_DNA"/>
</dbReference>
<evidence type="ECO:0000256" key="3">
    <source>
        <dbReference type="SAM" id="MobiDB-lite"/>
    </source>
</evidence>
<protein>
    <submittedName>
        <fullName evidence="5">Unannotated protein</fullName>
    </submittedName>
</protein>
<dbReference type="InterPro" id="IPR000917">
    <property type="entry name" value="Sulfatase_N"/>
</dbReference>
<feature type="region of interest" description="Disordered" evidence="3">
    <location>
        <begin position="216"/>
        <end position="239"/>
    </location>
</feature>
<accession>A0A6J6N8K4</accession>
<keyword evidence="2" id="KW-0378">Hydrolase</keyword>
<dbReference type="NCBIfam" id="TIGR01409">
    <property type="entry name" value="TAT_signal_seq"/>
    <property type="match status" value="1"/>
</dbReference>
<dbReference type="InterPro" id="IPR006311">
    <property type="entry name" value="TAT_signal"/>
</dbReference>
<gene>
    <name evidence="5" type="ORF">UFOPK2310_01315</name>
</gene>
<organism evidence="5">
    <name type="scientific">freshwater metagenome</name>
    <dbReference type="NCBI Taxonomy" id="449393"/>
    <lineage>
        <taxon>unclassified sequences</taxon>
        <taxon>metagenomes</taxon>
        <taxon>ecological metagenomes</taxon>
    </lineage>
</organism>
<dbReference type="PANTHER" id="PTHR42693:SF53">
    <property type="entry name" value="ENDO-4-O-SULFATASE"/>
    <property type="match status" value="1"/>
</dbReference>
<evidence type="ECO:0000256" key="2">
    <source>
        <dbReference type="ARBA" id="ARBA00022801"/>
    </source>
</evidence>
<dbReference type="PROSITE" id="PS51318">
    <property type="entry name" value="TAT"/>
    <property type="match status" value="1"/>
</dbReference>
<dbReference type="PANTHER" id="PTHR42693">
    <property type="entry name" value="ARYLSULFATASE FAMILY MEMBER"/>
    <property type="match status" value="1"/>
</dbReference>
<dbReference type="InterPro" id="IPR050738">
    <property type="entry name" value="Sulfatase"/>
</dbReference>
<evidence type="ECO:0000313" key="5">
    <source>
        <dbReference type="EMBL" id="CAB4682456.1"/>
    </source>
</evidence>
<dbReference type="GO" id="GO:0004065">
    <property type="term" value="F:arylsulfatase activity"/>
    <property type="evidence" value="ECO:0007669"/>
    <property type="project" value="TreeGrafter"/>
</dbReference>
<dbReference type="InterPro" id="IPR019546">
    <property type="entry name" value="TAT_signal_bac_arc"/>
</dbReference>
<evidence type="ECO:0000256" key="1">
    <source>
        <dbReference type="ARBA" id="ARBA00008779"/>
    </source>
</evidence>
<comment type="similarity">
    <text evidence="1">Belongs to the sulfatase family.</text>
</comment>
<dbReference type="Gene3D" id="3.40.720.10">
    <property type="entry name" value="Alkaline Phosphatase, subunit A"/>
    <property type="match status" value="1"/>
</dbReference>
<proteinExistence type="inferred from homology"/>
<dbReference type="Pfam" id="PF00884">
    <property type="entry name" value="Sulfatase"/>
    <property type="match status" value="1"/>
</dbReference>
<reference evidence="5" key="1">
    <citation type="submission" date="2020-05" db="EMBL/GenBank/DDBJ databases">
        <authorList>
            <person name="Chiriac C."/>
            <person name="Salcher M."/>
            <person name="Ghai R."/>
            <person name="Kavagutti S V."/>
        </authorList>
    </citation>
    <scope>NUCLEOTIDE SEQUENCE</scope>
</reference>
<sequence length="653" mass="72404">MSENNKPSLSRRKFLQATSVAGVTAAGLAASSRPAAQAAPLPKFKPRGRLRRRPNFLIVMMDEQRAAPFYESPELQLWRLQNLATQNFLRRNSFEFTHHHVMSTACQPSRASIYTGQYPSLHGVAQTSGAAKSAIEQDLYWLDPTTVPTLGNWFRAAGYDTYWKGKWHISDADLYQAGSYNPLPSYNDAGGRDRYLEDIYLESSRLEEYGFTGFIGPEPHGSNPLNSGSSGPGGRGRDEVYAQLGSDQLQRLRRSDKPWLLVSSFVNPHDITVWGSLSLAGDLSGSQGSFYLAEQLVGSNVPRDLFGPAYTASSNEDLSTKPVAQKSFVTQYPKGFQPLNNDEAYHRFYYQLQKNVDEQIGKVIDTLTEDREQYRDTIVIYLSDHGEMLGAHGGMFQKWHSGYDEMLRVPFMFHNPELFSGHVTSDALTSHADLIPTMLGLAGLDELSLGKELSKSHTQVRRLVGQDLSGILLGDDQPSRLDKSPIYFMTDDQPFKGANAVSVVGLPYKPVDQPNCVETVVAYLPTGPGGSKERWKYSRYWDNPQFWTTPNVQDVMTIVAGVANQPGNKVATTVVKQLNPTGGQIAPPADQFELYNASTDPAELVNLYGNSNYAGIQQVMAALLNAERSAKRLEPTEQPWADGTMQQFPFVAS</sequence>
<dbReference type="AlphaFoldDB" id="A0A6J6N8K4"/>
<name>A0A6J6N8K4_9ZZZZ</name>
<dbReference type="SUPFAM" id="SSF53649">
    <property type="entry name" value="Alkaline phosphatase-like"/>
    <property type="match status" value="1"/>
</dbReference>
<evidence type="ECO:0000259" key="4">
    <source>
        <dbReference type="Pfam" id="PF00884"/>
    </source>
</evidence>
<dbReference type="InterPro" id="IPR017850">
    <property type="entry name" value="Alkaline_phosphatase_core_sf"/>
</dbReference>
<feature type="domain" description="Sulfatase N-terminal" evidence="4">
    <location>
        <begin position="54"/>
        <end position="443"/>
    </location>
</feature>